<evidence type="ECO:0000313" key="2">
    <source>
        <dbReference type="Proteomes" id="UP000250080"/>
    </source>
</evidence>
<evidence type="ECO:0000313" key="1">
    <source>
        <dbReference type="EMBL" id="SCQ74197.1"/>
    </source>
</evidence>
<reference evidence="1 2" key="1">
    <citation type="submission" date="2016-09" db="EMBL/GenBank/DDBJ databases">
        <authorList>
            <person name="Laine KS P."/>
        </authorList>
    </citation>
    <scope>NUCLEOTIDE SEQUENCE [LARGE SCALE GENOMIC DNA]</scope>
    <source>
        <strain evidence="1">PFRJS-23</strain>
    </source>
</reference>
<dbReference type="EMBL" id="LT618793">
    <property type="protein sequence ID" value="SCQ74197.1"/>
    <property type="molecule type" value="Genomic_DNA"/>
</dbReference>
<organism evidence="1 2">
    <name type="scientific">Propionibacterium freudenreichii</name>
    <dbReference type="NCBI Taxonomy" id="1744"/>
    <lineage>
        <taxon>Bacteria</taxon>
        <taxon>Bacillati</taxon>
        <taxon>Actinomycetota</taxon>
        <taxon>Actinomycetes</taxon>
        <taxon>Propionibacteriales</taxon>
        <taxon>Propionibacteriaceae</taxon>
        <taxon>Propionibacterium</taxon>
    </lineage>
</organism>
<sequence>MSDQFVIGLDFGTLSGRAAVVRVSDGKRLIPIGGVGVGV</sequence>
<proteinExistence type="predicted"/>
<accession>A0A509ME71</accession>
<evidence type="ECO:0008006" key="3">
    <source>
        <dbReference type="Google" id="ProtNLM"/>
    </source>
</evidence>
<gene>
    <name evidence="1" type="ORF">PFR_JS23_114</name>
</gene>
<dbReference type="Proteomes" id="UP000250080">
    <property type="component" value="Chromosome I"/>
</dbReference>
<protein>
    <recommendedName>
        <fullName evidence="3">Ribulokinase</fullName>
    </recommendedName>
</protein>
<dbReference type="AlphaFoldDB" id="A0A509ME71"/>
<name>A0A509ME71_9ACTN</name>